<dbReference type="EMBL" id="CAJPEV010030606">
    <property type="protein sequence ID" value="CAG0909135.1"/>
    <property type="molecule type" value="Genomic_DNA"/>
</dbReference>
<dbReference type="PANTHER" id="PTHR48078">
    <property type="entry name" value="THREONINE DEHYDRATASE, MITOCHONDRIAL-RELATED"/>
    <property type="match status" value="1"/>
</dbReference>
<dbReference type="GO" id="GO:0004794">
    <property type="term" value="F:threonine deaminase activity"/>
    <property type="evidence" value="ECO:0007669"/>
    <property type="project" value="TreeGrafter"/>
</dbReference>
<protein>
    <recommendedName>
        <fullName evidence="4">L-serine deaminase</fullName>
    </recommendedName>
    <alternativeName>
        <fullName evidence="5">L-threonine dehydratase</fullName>
    </alternativeName>
</protein>
<dbReference type="Proteomes" id="UP000677054">
    <property type="component" value="Unassembled WGS sequence"/>
</dbReference>
<keyword evidence="8" id="KW-1185">Reference proteome</keyword>
<reference evidence="7" key="1">
    <citation type="submission" date="2020-11" db="EMBL/GenBank/DDBJ databases">
        <authorList>
            <person name="Tran Van P."/>
        </authorList>
    </citation>
    <scope>NUCLEOTIDE SEQUENCE</scope>
</reference>
<dbReference type="SUPFAM" id="SSF53686">
    <property type="entry name" value="Tryptophan synthase beta subunit-like PLP-dependent enzymes"/>
    <property type="match status" value="1"/>
</dbReference>
<evidence type="ECO:0000313" key="7">
    <source>
        <dbReference type="EMBL" id="CAD7255504.1"/>
    </source>
</evidence>
<comment type="cofactor">
    <cofactor evidence="1">
        <name>pyridoxal 5'-phosphate</name>
        <dbReference type="ChEBI" id="CHEBI:597326"/>
    </cofactor>
</comment>
<feature type="domain" description="Tryptophan synthase beta chain-like PALP" evidence="6">
    <location>
        <begin position="1"/>
        <end position="110"/>
    </location>
</feature>
<proteinExistence type="predicted"/>
<accession>A0A7R9FUX9</accession>
<name>A0A7R9FUX9_9CRUS</name>
<dbReference type="GO" id="GO:0003941">
    <property type="term" value="F:L-serine ammonia-lyase activity"/>
    <property type="evidence" value="ECO:0007669"/>
    <property type="project" value="TreeGrafter"/>
</dbReference>
<dbReference type="EMBL" id="LR930124">
    <property type="protein sequence ID" value="CAD7255504.1"/>
    <property type="molecule type" value="Genomic_DNA"/>
</dbReference>
<dbReference type="GO" id="GO:0009097">
    <property type="term" value="P:isoleucine biosynthetic process"/>
    <property type="evidence" value="ECO:0007669"/>
    <property type="project" value="TreeGrafter"/>
</dbReference>
<organism evidence="7">
    <name type="scientific">Darwinula stevensoni</name>
    <dbReference type="NCBI Taxonomy" id="69355"/>
    <lineage>
        <taxon>Eukaryota</taxon>
        <taxon>Metazoa</taxon>
        <taxon>Ecdysozoa</taxon>
        <taxon>Arthropoda</taxon>
        <taxon>Crustacea</taxon>
        <taxon>Oligostraca</taxon>
        <taxon>Ostracoda</taxon>
        <taxon>Podocopa</taxon>
        <taxon>Podocopida</taxon>
        <taxon>Darwinulocopina</taxon>
        <taxon>Darwinuloidea</taxon>
        <taxon>Darwinulidae</taxon>
        <taxon>Darwinula</taxon>
    </lineage>
</organism>
<dbReference type="InterPro" id="IPR036052">
    <property type="entry name" value="TrpB-like_PALP_sf"/>
</dbReference>
<dbReference type="InterPro" id="IPR050147">
    <property type="entry name" value="Ser/Thr_Dehydratase"/>
</dbReference>
<feature type="non-terminal residue" evidence="7">
    <location>
        <position position="110"/>
    </location>
</feature>
<keyword evidence="3" id="KW-0456">Lyase</keyword>
<evidence type="ECO:0000256" key="5">
    <source>
        <dbReference type="ARBA" id="ARBA00042605"/>
    </source>
</evidence>
<evidence type="ECO:0000259" key="6">
    <source>
        <dbReference type="Pfam" id="PF00291"/>
    </source>
</evidence>
<dbReference type="Pfam" id="PF00291">
    <property type="entry name" value="PALP"/>
    <property type="match status" value="1"/>
</dbReference>
<evidence type="ECO:0000256" key="3">
    <source>
        <dbReference type="ARBA" id="ARBA00023239"/>
    </source>
</evidence>
<dbReference type="AlphaFoldDB" id="A0A7R9FUX9"/>
<evidence type="ECO:0000256" key="4">
    <source>
        <dbReference type="ARBA" id="ARBA00041766"/>
    </source>
</evidence>
<dbReference type="InterPro" id="IPR001926">
    <property type="entry name" value="TrpB-like_PALP"/>
</dbReference>
<keyword evidence="2" id="KW-0663">Pyridoxal phosphate</keyword>
<dbReference type="PANTHER" id="PTHR48078:SF11">
    <property type="entry name" value="THREONINE DEHYDRATASE, MITOCHONDRIAL"/>
    <property type="match status" value="1"/>
</dbReference>
<dbReference type="Gene3D" id="3.40.50.1100">
    <property type="match status" value="2"/>
</dbReference>
<evidence type="ECO:0000313" key="8">
    <source>
        <dbReference type="Proteomes" id="UP000677054"/>
    </source>
</evidence>
<sequence length="110" mass="11900">MPTTTPNQKITKVKHFGGEWVEIRLVGDTFDVANKVAHRFSDDEDIPYIHPFNDEDVMAGQGTVAKEILDDIDVPLDFLLVAVGGGGLISGAGSYFRQKSPGTKIIAVEA</sequence>
<dbReference type="GO" id="GO:0006565">
    <property type="term" value="P:L-serine catabolic process"/>
    <property type="evidence" value="ECO:0007669"/>
    <property type="project" value="TreeGrafter"/>
</dbReference>
<evidence type="ECO:0000256" key="1">
    <source>
        <dbReference type="ARBA" id="ARBA00001933"/>
    </source>
</evidence>
<dbReference type="GO" id="GO:0006567">
    <property type="term" value="P:L-threonine catabolic process"/>
    <property type="evidence" value="ECO:0007669"/>
    <property type="project" value="TreeGrafter"/>
</dbReference>
<evidence type="ECO:0000256" key="2">
    <source>
        <dbReference type="ARBA" id="ARBA00022898"/>
    </source>
</evidence>
<dbReference type="OrthoDB" id="6351774at2759"/>
<gene>
    <name evidence="7" type="ORF">DSTB1V02_LOCUS15249</name>
</gene>